<dbReference type="FunFam" id="2.60.200.40:FF:000001">
    <property type="entry name" value="Diacylglycerol kinase"/>
    <property type="match status" value="1"/>
</dbReference>
<dbReference type="InterPro" id="IPR013761">
    <property type="entry name" value="SAM/pointed_sf"/>
</dbReference>
<dbReference type="GO" id="GO:0005886">
    <property type="term" value="C:plasma membrane"/>
    <property type="evidence" value="ECO:0007669"/>
    <property type="project" value="TreeGrafter"/>
</dbReference>
<comment type="pathway">
    <text evidence="2">Lipid metabolism; glycerolipid metabolism.</text>
</comment>
<organism evidence="23 24">
    <name type="scientific">Poecilia mexicana</name>
    <dbReference type="NCBI Taxonomy" id="48701"/>
    <lineage>
        <taxon>Eukaryota</taxon>
        <taxon>Metazoa</taxon>
        <taxon>Chordata</taxon>
        <taxon>Craniata</taxon>
        <taxon>Vertebrata</taxon>
        <taxon>Euteleostomi</taxon>
        <taxon>Actinopterygii</taxon>
        <taxon>Neopterygii</taxon>
        <taxon>Teleostei</taxon>
        <taxon>Neoteleostei</taxon>
        <taxon>Acanthomorphata</taxon>
        <taxon>Ovalentaria</taxon>
        <taxon>Atherinomorphae</taxon>
        <taxon>Cyprinodontiformes</taxon>
        <taxon>Poeciliidae</taxon>
        <taxon>Poeciliinae</taxon>
        <taxon>Poecilia</taxon>
    </lineage>
</organism>
<dbReference type="GO" id="GO:0046486">
    <property type="term" value="P:glycerolipid metabolic process"/>
    <property type="evidence" value="ECO:0007669"/>
    <property type="project" value="UniProtKB-UniPathway"/>
</dbReference>
<dbReference type="InterPro" id="IPR001660">
    <property type="entry name" value="SAM"/>
</dbReference>
<evidence type="ECO:0000313" key="24">
    <source>
        <dbReference type="Proteomes" id="UP000261480"/>
    </source>
</evidence>
<keyword evidence="4" id="KW-0963">Cytoplasm</keyword>
<sequence length="1147" mass="126949">MAEAGGPDSTAARCPDESSDSEPEQEPGSPQKLIRKVSTSGQIRSKVITPCRRLILCADNRKEMEEWMAALRSVQNRQNYESTQYSMDHFSGMHNWYACSHARPTYCNVCREALSGVTSHGLSCEVCKFKAHKRCAVRATNNCKWTTLASIGKDIIEDEDGVSMPHQWLEGNLPVSAKCSVCDKTCGSVLRLQDWRCLWCKAMVHSGCKEQLSSKCPLGQCKVSVIPPTALNSIDSDGFWKASCPPSCTSPLLVFVNSKSGDNQGVKFLRRFKQLLNPAQVFDLMNGGPHLGLRLFQKFDTFRILVCGGDGSVGWVLSEIDALTLHKQCQMGVLPLGTGNDLARVLGWGSACDDDTQLPQILEKLERASTKMLDRWSIMVYETKFPRQHSASTVTEDCSDDSEVQQILTYEDSVAAHLTKILTSDQHSVVISSAKVLCETVKDFVARVGKAYEKNTENLEESEAMAKKCGVLKEKLDSLLKTLNEESQALTVLPPAPPPTIAEEQEELEVVSLAPLLHPAPPPHPPCSPRATPPPSAAAAIFKPREQLMLRANSLKKAIRQIIEHTEKAVDEQNAQTQQHVFSVGRSEQQVGLVEEEEEEDGEEDKSSLQSSFSSKQRSSRRLSKTPCEKLIHKGGLLPGSSASLPVHTGSRDNMPMLNTKILYPGTLTSSSVITRLLVNADPFSCDADNMDCYTEKCVMNNYFGIGLDAKITLDFNNKRDEHPEKCRSRTKNLMWYGVLGTKELLHRTYKNLEQRVLLECDGRPIPLPSLQGIAVLNIPSYAGGTNFWGGTKEDDTFTAPSFDDKILEVVAVFGSMQMAVSRVINLQHHRIAQCRTVKITVLGDEGVPVQVDGEAWIQPPGYIKIIHKNRTQTLTRDRAFESTLKSWEDKQKCEFPQPSLPPQPETVSEDEALLVSEFGQAAGALIHSIREVAQFHHSMEQELAHAVNASSKAMDVVYAKSPEALSCSSVVHMVSDVKALLSETELLLAGKMSMQLDPPQQDQLNAALGSVAQELRRLSDVPWLCPVIDPLDQEGPLADFSKRSQSGKFRLVSKFKKDKNNKNKEMCATLSLPVHQWGTEEVGAWLDFLCLSEYKDIFSGHDVRGAELIHLERRDLKDLGVTKVGHMKRILQGVKELTRSSSASEA</sequence>
<evidence type="ECO:0000256" key="12">
    <source>
        <dbReference type="ARBA" id="ARBA00022833"/>
    </source>
</evidence>
<evidence type="ECO:0000256" key="16">
    <source>
        <dbReference type="ARBA" id="ARBA00060536"/>
    </source>
</evidence>
<evidence type="ECO:0000256" key="17">
    <source>
        <dbReference type="RuleBase" id="RU361128"/>
    </source>
</evidence>
<dbReference type="SMART" id="SM00045">
    <property type="entry name" value="DAGKa"/>
    <property type="match status" value="1"/>
</dbReference>
<feature type="domain" description="Phorbol-ester/DAG-type" evidence="20">
    <location>
        <begin position="93"/>
        <end position="143"/>
    </location>
</feature>
<feature type="domain" description="SAM" evidence="21">
    <location>
        <begin position="1078"/>
        <end position="1141"/>
    </location>
</feature>
<keyword evidence="24" id="KW-1185">Reference proteome</keyword>
<dbReference type="CDD" id="cd20894">
    <property type="entry name" value="C1_DGKeta_rpt2"/>
    <property type="match status" value="1"/>
</dbReference>
<feature type="region of interest" description="Disordered" evidence="18">
    <location>
        <begin position="570"/>
        <end position="626"/>
    </location>
</feature>
<dbReference type="GO" id="GO:0046982">
    <property type="term" value="F:protein heterodimerization activity"/>
    <property type="evidence" value="ECO:0007669"/>
    <property type="project" value="InterPro"/>
</dbReference>
<evidence type="ECO:0000256" key="10">
    <source>
        <dbReference type="ARBA" id="ARBA00022771"/>
    </source>
</evidence>
<keyword evidence="6 17" id="KW-0808">Transferase</keyword>
<evidence type="ECO:0000256" key="1">
    <source>
        <dbReference type="ARBA" id="ARBA00004496"/>
    </source>
</evidence>
<dbReference type="Gene3D" id="3.30.60.20">
    <property type="match status" value="2"/>
</dbReference>
<dbReference type="PROSITE" id="PS50003">
    <property type="entry name" value="PH_DOMAIN"/>
    <property type="match status" value="1"/>
</dbReference>
<dbReference type="CDD" id="cd09575">
    <property type="entry name" value="SAM_DGK-delta"/>
    <property type="match status" value="1"/>
</dbReference>
<dbReference type="SMART" id="SM00109">
    <property type="entry name" value="C1"/>
    <property type="match status" value="2"/>
</dbReference>
<evidence type="ECO:0000256" key="18">
    <source>
        <dbReference type="SAM" id="MobiDB-lite"/>
    </source>
</evidence>
<evidence type="ECO:0000259" key="20">
    <source>
        <dbReference type="PROSITE" id="PS50081"/>
    </source>
</evidence>
<keyword evidence="9 17" id="KW-0547">Nucleotide-binding</keyword>
<evidence type="ECO:0000256" key="11">
    <source>
        <dbReference type="ARBA" id="ARBA00022777"/>
    </source>
</evidence>
<evidence type="ECO:0000256" key="14">
    <source>
        <dbReference type="ARBA" id="ARBA00023098"/>
    </source>
</evidence>
<dbReference type="InterPro" id="IPR000756">
    <property type="entry name" value="Diacylglycerol_kin_accessory"/>
</dbReference>
<feature type="region of interest" description="Disordered" evidence="18">
    <location>
        <begin position="1"/>
        <end position="39"/>
    </location>
</feature>
<evidence type="ECO:0000259" key="22">
    <source>
        <dbReference type="PROSITE" id="PS50146"/>
    </source>
</evidence>
<evidence type="ECO:0000256" key="15">
    <source>
        <dbReference type="ARBA" id="ARBA00023371"/>
    </source>
</evidence>
<dbReference type="PANTHER" id="PTHR11255:SF30">
    <property type="entry name" value="DIACYLGLYCEROL KINASE DELTA"/>
    <property type="match status" value="1"/>
</dbReference>
<name>A0A3B3WNB9_9TELE</name>
<dbReference type="UniPathway" id="UPA00230"/>
<dbReference type="Gene3D" id="2.60.200.40">
    <property type="match status" value="1"/>
</dbReference>
<dbReference type="CDD" id="cd20847">
    <property type="entry name" value="C1_DGKdelta_rpt1"/>
    <property type="match status" value="1"/>
</dbReference>
<dbReference type="Gene3D" id="2.30.29.30">
    <property type="entry name" value="Pleckstrin-homology domain (PH domain)/Phosphotyrosine-binding domain (PTB)"/>
    <property type="match status" value="1"/>
</dbReference>
<dbReference type="InterPro" id="IPR001849">
    <property type="entry name" value="PH_domain"/>
</dbReference>
<dbReference type="Ensembl" id="ENSPMET00000009706.1">
    <property type="protein sequence ID" value="ENSPMEP00000004134.1"/>
    <property type="gene ID" value="ENSPMEG00000000700.1"/>
</dbReference>
<reference evidence="23" key="2">
    <citation type="submission" date="2025-09" db="UniProtKB">
        <authorList>
            <consortium name="Ensembl"/>
        </authorList>
    </citation>
    <scope>IDENTIFICATION</scope>
</reference>
<keyword evidence="12" id="KW-0862">Zinc</keyword>
<dbReference type="FunFam" id="3.30.60.20:FF:000002">
    <property type="entry name" value="Diacylglycerol kinase"/>
    <property type="match status" value="1"/>
</dbReference>
<dbReference type="InterPro" id="IPR037607">
    <property type="entry name" value="DGK"/>
</dbReference>
<accession>A0A3B3WNB9</accession>
<dbReference type="Proteomes" id="UP000261480">
    <property type="component" value="Unplaced"/>
</dbReference>
<reference evidence="23" key="1">
    <citation type="submission" date="2025-08" db="UniProtKB">
        <authorList>
            <consortium name="Ensembl"/>
        </authorList>
    </citation>
    <scope>IDENTIFICATION</scope>
</reference>
<keyword evidence="14" id="KW-0443">Lipid metabolism</keyword>
<keyword evidence="7" id="KW-0479">Metal-binding</keyword>
<feature type="compositionally biased region" description="Low complexity" evidence="18">
    <location>
        <begin position="608"/>
        <end position="617"/>
    </location>
</feature>
<dbReference type="Gene3D" id="3.40.50.10330">
    <property type="entry name" value="Probable inorganic polyphosphate/atp-NAD kinase, domain 1"/>
    <property type="match status" value="1"/>
</dbReference>
<keyword evidence="10" id="KW-0863">Zinc-finger</keyword>
<dbReference type="GO" id="GO:0004143">
    <property type="term" value="F:ATP-dependent diacylglycerol kinase activity"/>
    <property type="evidence" value="ECO:0007669"/>
    <property type="project" value="UniProtKB-EC"/>
</dbReference>
<evidence type="ECO:0000259" key="19">
    <source>
        <dbReference type="PROSITE" id="PS50003"/>
    </source>
</evidence>
<dbReference type="GO" id="GO:0007200">
    <property type="term" value="P:phospholipase C-activating G protein-coupled receptor signaling pathway"/>
    <property type="evidence" value="ECO:0007669"/>
    <property type="project" value="InterPro"/>
</dbReference>
<dbReference type="PROSITE" id="PS00479">
    <property type="entry name" value="ZF_DAG_PE_1"/>
    <property type="match status" value="1"/>
</dbReference>
<dbReference type="PROSITE" id="PS50081">
    <property type="entry name" value="ZF_DAG_PE_2"/>
    <property type="match status" value="2"/>
</dbReference>
<comment type="catalytic activity">
    <reaction evidence="17">
        <text>a 1,2-diacyl-sn-glycerol + ATP = a 1,2-diacyl-sn-glycero-3-phosphate + ADP + H(+)</text>
        <dbReference type="Rhea" id="RHEA:10272"/>
        <dbReference type="ChEBI" id="CHEBI:15378"/>
        <dbReference type="ChEBI" id="CHEBI:17815"/>
        <dbReference type="ChEBI" id="CHEBI:30616"/>
        <dbReference type="ChEBI" id="CHEBI:58608"/>
        <dbReference type="ChEBI" id="CHEBI:456216"/>
        <dbReference type="EC" id="2.7.1.107"/>
    </reaction>
</comment>
<keyword evidence="5" id="KW-0597">Phosphoprotein</keyword>
<comment type="subcellular location">
    <subcellularLocation>
        <location evidence="1">Cytoplasm</location>
    </subcellularLocation>
</comment>
<dbReference type="AlphaFoldDB" id="A0A3B3WNB9"/>
<proteinExistence type="inferred from homology"/>
<dbReference type="InterPro" id="IPR001206">
    <property type="entry name" value="Diacylglycerol_kinase_cat_dom"/>
</dbReference>
<dbReference type="FunFam" id="1.10.150.50:FF:000021">
    <property type="entry name" value="Diacylglycerol kinase"/>
    <property type="match status" value="1"/>
</dbReference>
<dbReference type="Pfam" id="PF07647">
    <property type="entry name" value="SAM_2"/>
    <property type="match status" value="1"/>
</dbReference>
<dbReference type="PROSITE" id="PS50105">
    <property type="entry name" value="SAM_DOMAIN"/>
    <property type="match status" value="1"/>
</dbReference>
<dbReference type="FunFam" id="3.30.60.20:FF:000029">
    <property type="entry name" value="Diacylglycerol kinase"/>
    <property type="match status" value="1"/>
</dbReference>
<keyword evidence="13 17" id="KW-0067">ATP-binding</keyword>
<evidence type="ECO:0000256" key="2">
    <source>
        <dbReference type="ARBA" id="ARBA00005175"/>
    </source>
</evidence>
<dbReference type="InterPro" id="IPR046349">
    <property type="entry name" value="C1-like_sf"/>
</dbReference>
<dbReference type="Pfam" id="PF00130">
    <property type="entry name" value="C1_1"/>
    <property type="match status" value="2"/>
</dbReference>
<evidence type="ECO:0000256" key="6">
    <source>
        <dbReference type="ARBA" id="ARBA00022679"/>
    </source>
</evidence>
<dbReference type="SMART" id="SM00454">
    <property type="entry name" value="SAM"/>
    <property type="match status" value="1"/>
</dbReference>
<evidence type="ECO:0000256" key="8">
    <source>
        <dbReference type="ARBA" id="ARBA00022737"/>
    </source>
</evidence>
<comment type="similarity">
    <text evidence="3 17">Belongs to the eukaryotic diacylglycerol kinase family.</text>
</comment>
<dbReference type="InterPro" id="IPR054474">
    <property type="entry name" value="DGKD_4H"/>
</dbReference>
<dbReference type="FunFam" id="3.40.50.10330:FF:000001">
    <property type="entry name" value="Diacylglycerol kinase"/>
    <property type="match status" value="1"/>
</dbReference>
<dbReference type="PANTHER" id="PTHR11255">
    <property type="entry name" value="DIACYLGLYCEROL KINASE"/>
    <property type="match status" value="1"/>
</dbReference>
<feature type="domain" description="DAGKc" evidence="22">
    <location>
        <begin position="247"/>
        <end position="382"/>
    </location>
</feature>
<dbReference type="SUPFAM" id="SSF50729">
    <property type="entry name" value="PH domain-like"/>
    <property type="match status" value="1"/>
</dbReference>
<evidence type="ECO:0000256" key="9">
    <source>
        <dbReference type="ARBA" id="ARBA00022741"/>
    </source>
</evidence>
<dbReference type="SMART" id="SM00046">
    <property type="entry name" value="DAGKc"/>
    <property type="match status" value="1"/>
</dbReference>
<dbReference type="InterPro" id="IPR037606">
    <property type="entry name" value="DGK-delta_SAM"/>
</dbReference>
<keyword evidence="11 17" id="KW-0418">Kinase</keyword>
<dbReference type="GO" id="GO:0042803">
    <property type="term" value="F:protein homodimerization activity"/>
    <property type="evidence" value="ECO:0007669"/>
    <property type="project" value="InterPro"/>
</dbReference>
<dbReference type="GO" id="GO:0005524">
    <property type="term" value="F:ATP binding"/>
    <property type="evidence" value="ECO:0007669"/>
    <property type="project" value="UniProtKB-KW"/>
</dbReference>
<feature type="domain" description="PH" evidence="19">
    <location>
        <begin position="1"/>
        <end position="76"/>
    </location>
</feature>
<dbReference type="Gene3D" id="1.10.150.50">
    <property type="entry name" value="Transcription Factor, Ets-1"/>
    <property type="match status" value="1"/>
</dbReference>
<dbReference type="InterPro" id="IPR016064">
    <property type="entry name" value="NAD/diacylglycerol_kinase_sf"/>
</dbReference>
<dbReference type="InterPro" id="IPR017438">
    <property type="entry name" value="ATP-NAD_kinase_N"/>
</dbReference>
<evidence type="ECO:0000256" key="13">
    <source>
        <dbReference type="ARBA" id="ARBA00022840"/>
    </source>
</evidence>
<feature type="domain" description="Phorbol-ester/DAG-type" evidence="20">
    <location>
        <begin position="165"/>
        <end position="216"/>
    </location>
</feature>
<dbReference type="SUPFAM" id="SSF57889">
    <property type="entry name" value="Cysteine-rich domain"/>
    <property type="match status" value="2"/>
</dbReference>
<dbReference type="GO" id="GO:0005737">
    <property type="term" value="C:cytoplasm"/>
    <property type="evidence" value="ECO:0007669"/>
    <property type="project" value="UniProtKB-SubCell"/>
</dbReference>
<dbReference type="SUPFAM" id="SSF111331">
    <property type="entry name" value="NAD kinase/diacylglycerol kinase-like"/>
    <property type="match status" value="1"/>
</dbReference>
<dbReference type="EC" id="2.7.1.107" evidence="17"/>
<dbReference type="InterPro" id="IPR047478">
    <property type="entry name" value="C1_DGKdelta_rpt1"/>
</dbReference>
<evidence type="ECO:0000256" key="7">
    <source>
        <dbReference type="ARBA" id="ARBA00022723"/>
    </source>
</evidence>
<dbReference type="InterPro" id="IPR011993">
    <property type="entry name" value="PH-like_dom_sf"/>
</dbReference>
<dbReference type="PROSITE" id="PS50146">
    <property type="entry name" value="DAGK"/>
    <property type="match status" value="1"/>
</dbReference>
<dbReference type="Pfam" id="PF00781">
    <property type="entry name" value="DAGK_cat"/>
    <property type="match status" value="1"/>
</dbReference>
<evidence type="ECO:0000259" key="21">
    <source>
        <dbReference type="PROSITE" id="PS50105"/>
    </source>
</evidence>
<dbReference type="InterPro" id="IPR002219">
    <property type="entry name" value="PKC_DAG/PE"/>
</dbReference>
<evidence type="ECO:0000256" key="4">
    <source>
        <dbReference type="ARBA" id="ARBA00022490"/>
    </source>
</evidence>
<evidence type="ECO:0000256" key="3">
    <source>
        <dbReference type="ARBA" id="ARBA00009280"/>
    </source>
</evidence>
<dbReference type="InterPro" id="IPR047480">
    <property type="entry name" value="C1_DGKeta_rpt2"/>
</dbReference>
<evidence type="ECO:0000313" key="23">
    <source>
        <dbReference type="Ensembl" id="ENSPMEP00000004134.1"/>
    </source>
</evidence>
<dbReference type="GO" id="GO:0008270">
    <property type="term" value="F:zinc ion binding"/>
    <property type="evidence" value="ECO:0007669"/>
    <property type="project" value="UniProtKB-KW"/>
</dbReference>
<dbReference type="Pfam" id="PF00609">
    <property type="entry name" value="DAGK_acc"/>
    <property type="match status" value="1"/>
</dbReference>
<evidence type="ECO:0000256" key="5">
    <source>
        <dbReference type="ARBA" id="ARBA00022553"/>
    </source>
</evidence>
<dbReference type="Pfam" id="PF22944">
    <property type="entry name" value="DGKD_4H"/>
    <property type="match status" value="1"/>
</dbReference>
<feature type="compositionally biased region" description="Acidic residues" evidence="18">
    <location>
        <begin position="594"/>
        <end position="604"/>
    </location>
</feature>
<protein>
    <recommendedName>
        <fullName evidence="17">Diacylglycerol kinase</fullName>
        <shortName evidence="17">DAG kinase</shortName>
        <ecNumber evidence="17">2.7.1.107</ecNumber>
    </recommendedName>
</protein>
<comment type="catalytic activity">
    <reaction evidence="15">
        <text>1,2-di-(9Z-octadecenoyl)-sn-glycerol + ATP = 1,2-di-(9Z-octadecenoyl)-sn-glycero-3-phosphate + ADP + H(+)</text>
        <dbReference type="Rhea" id="RHEA:40327"/>
        <dbReference type="ChEBI" id="CHEBI:15378"/>
        <dbReference type="ChEBI" id="CHEBI:30616"/>
        <dbReference type="ChEBI" id="CHEBI:52333"/>
        <dbReference type="ChEBI" id="CHEBI:74546"/>
        <dbReference type="ChEBI" id="CHEBI:456216"/>
    </reaction>
    <physiologicalReaction direction="left-to-right" evidence="15">
        <dbReference type="Rhea" id="RHEA:40328"/>
    </physiologicalReaction>
</comment>
<comment type="pathway">
    <text evidence="16">Glycerolipid metabolism.</text>
</comment>
<dbReference type="SUPFAM" id="SSF47769">
    <property type="entry name" value="SAM/Pointed domain"/>
    <property type="match status" value="1"/>
</dbReference>
<keyword evidence="8" id="KW-0677">Repeat</keyword>